<reference evidence="2" key="1">
    <citation type="submission" date="2018-05" db="EMBL/GenBank/DDBJ databases">
        <authorList>
            <person name="Lanie J.A."/>
            <person name="Ng W.-L."/>
            <person name="Kazmierczak K.M."/>
            <person name="Andrzejewski T.M."/>
            <person name="Davidsen T.M."/>
            <person name="Wayne K.J."/>
            <person name="Tettelin H."/>
            <person name="Glass J.I."/>
            <person name="Rusch D."/>
            <person name="Podicherti R."/>
            <person name="Tsui H.-C.T."/>
            <person name="Winkler M.E."/>
        </authorList>
    </citation>
    <scope>NUCLEOTIDE SEQUENCE</scope>
</reference>
<accession>A0A381W722</accession>
<keyword evidence="1" id="KW-0812">Transmembrane</keyword>
<proteinExistence type="predicted"/>
<name>A0A381W722_9ZZZZ</name>
<protein>
    <submittedName>
        <fullName evidence="2">Uncharacterized protein</fullName>
    </submittedName>
</protein>
<evidence type="ECO:0000256" key="1">
    <source>
        <dbReference type="SAM" id="Phobius"/>
    </source>
</evidence>
<evidence type="ECO:0000313" key="2">
    <source>
        <dbReference type="EMBL" id="SVA47757.1"/>
    </source>
</evidence>
<keyword evidence="1" id="KW-1133">Transmembrane helix</keyword>
<feature type="transmembrane region" description="Helical" evidence="1">
    <location>
        <begin position="54"/>
        <end position="73"/>
    </location>
</feature>
<gene>
    <name evidence="2" type="ORF">METZ01_LOCUS100611</name>
</gene>
<sequence length="96" mass="10241">GSLDLMLLDLDDGVLVNEVSTDFIGSQKDLYNRVQNMSWELVANFGLDKCKRGLGALLVPIIIVGGGAGYYAYTEMTAEEEGIGVPPGLPEDCCGK</sequence>
<feature type="non-terminal residue" evidence="2">
    <location>
        <position position="1"/>
    </location>
</feature>
<keyword evidence="1" id="KW-0472">Membrane</keyword>
<organism evidence="2">
    <name type="scientific">marine metagenome</name>
    <dbReference type="NCBI Taxonomy" id="408172"/>
    <lineage>
        <taxon>unclassified sequences</taxon>
        <taxon>metagenomes</taxon>
        <taxon>ecological metagenomes</taxon>
    </lineage>
</organism>
<dbReference type="EMBL" id="UINC01010761">
    <property type="protein sequence ID" value="SVA47757.1"/>
    <property type="molecule type" value="Genomic_DNA"/>
</dbReference>
<dbReference type="AlphaFoldDB" id="A0A381W722"/>